<reference evidence="2" key="1">
    <citation type="submission" date="2018-10" db="EMBL/GenBank/DDBJ databases">
        <title>Hidden diversity of soil giant viruses.</title>
        <authorList>
            <person name="Schulz F."/>
            <person name="Alteio L."/>
            <person name="Goudeau D."/>
            <person name="Ryan E.M."/>
            <person name="Malmstrom R.R."/>
            <person name="Blanchard J."/>
            <person name="Woyke T."/>
        </authorList>
    </citation>
    <scope>NUCLEOTIDE SEQUENCE</scope>
    <source>
        <strain evidence="2">HAV1</strain>
    </source>
</reference>
<proteinExistence type="predicted"/>
<keyword evidence="1" id="KW-0472">Membrane</keyword>
<protein>
    <submittedName>
        <fullName evidence="2">Uncharacterized protein</fullName>
    </submittedName>
</protein>
<organism evidence="2">
    <name type="scientific">Harvfovirus sp</name>
    <dbReference type="NCBI Taxonomy" id="2487768"/>
    <lineage>
        <taxon>Viruses</taxon>
        <taxon>Varidnaviria</taxon>
        <taxon>Bamfordvirae</taxon>
        <taxon>Nucleocytoviricota</taxon>
        <taxon>Megaviricetes</taxon>
        <taxon>Imitervirales</taxon>
        <taxon>Mimiviridae</taxon>
        <taxon>Klosneuvirinae</taxon>
    </lineage>
</organism>
<accession>A0A3G5A0V5</accession>
<feature type="transmembrane region" description="Helical" evidence="1">
    <location>
        <begin position="7"/>
        <end position="26"/>
    </location>
</feature>
<dbReference type="EMBL" id="MK072249">
    <property type="protein sequence ID" value="AYV80827.1"/>
    <property type="molecule type" value="Genomic_DNA"/>
</dbReference>
<keyword evidence="1" id="KW-1133">Transmembrane helix</keyword>
<sequence>MAMDNSSSVNIVIIVALIAIFIWLIYPCFTNNTHGKEGFLKNIENRDQWVDTPELVTDDQNLVREGKEITNQYPDPVPWDSSSNLNSNFEDISDYTLTNNKCSPACCSPQWPVPFKTTKLPPNSDYVLNNYYCNDGTHNSGCLCMKRNQETYLQARGLNTT</sequence>
<evidence type="ECO:0000256" key="1">
    <source>
        <dbReference type="SAM" id="Phobius"/>
    </source>
</evidence>
<keyword evidence="1" id="KW-0812">Transmembrane</keyword>
<gene>
    <name evidence="2" type="ORF">Harvfovirus7_24</name>
</gene>
<evidence type="ECO:0000313" key="2">
    <source>
        <dbReference type="EMBL" id="AYV80827.1"/>
    </source>
</evidence>
<name>A0A3G5A0V5_9VIRU</name>